<keyword evidence="4" id="KW-1185">Reference proteome</keyword>
<dbReference type="InterPro" id="IPR016886">
    <property type="entry name" value="UCP028458_glyceroPtfrase"/>
</dbReference>
<dbReference type="Pfam" id="PF02350">
    <property type="entry name" value="Epimerase_2"/>
    <property type="match status" value="1"/>
</dbReference>
<keyword evidence="3" id="KW-0808">Transferase</keyword>
<protein>
    <submittedName>
        <fullName evidence="3">CDP-glycerol glycerophosphotransferase</fullName>
    </submittedName>
</protein>
<organism evidence="3 4">
    <name type="scientific">Gramella jeungdoensis</name>
    <dbReference type="NCBI Taxonomy" id="708091"/>
    <lineage>
        <taxon>Bacteria</taxon>
        <taxon>Pseudomonadati</taxon>
        <taxon>Bacteroidota</taxon>
        <taxon>Flavobacteriia</taxon>
        <taxon>Flavobacteriales</taxon>
        <taxon>Flavobacteriaceae</taxon>
        <taxon>Christiangramia</taxon>
    </lineage>
</organism>
<proteinExistence type="inferred from homology"/>
<dbReference type="Gene3D" id="3.40.50.12580">
    <property type="match status" value="1"/>
</dbReference>
<dbReference type="RefSeq" id="WP_134246575.1">
    <property type="nucleotide sequence ID" value="NZ_SNQI01000001.1"/>
</dbReference>
<comment type="similarity">
    <text evidence="1">Belongs to the UDP-N-acetylglucosamine 2-epimerase family.</text>
</comment>
<keyword evidence="1" id="KW-0413">Isomerase</keyword>
<comment type="caution">
    <text evidence="3">The sequence shown here is derived from an EMBL/GenBank/DDBJ whole genome shotgun (WGS) entry which is preliminary data.</text>
</comment>
<dbReference type="SUPFAM" id="SSF53756">
    <property type="entry name" value="UDP-Glycosyltransferase/glycogen phosphorylase"/>
    <property type="match status" value="1"/>
</dbReference>
<reference evidence="3 4" key="1">
    <citation type="journal article" date="2011" name="J. Microbiol.">
        <title>Gramella jeungdoensis sp. nov., isolated from a solar saltern in Korea.</title>
        <authorList>
            <person name="Joung Y."/>
            <person name="Kim H."/>
            <person name="Jang T."/>
            <person name="Ahn T.S."/>
            <person name="Joh K."/>
        </authorList>
    </citation>
    <scope>NUCLEOTIDE SEQUENCE [LARGE SCALE GENOMIC DNA]</scope>
    <source>
        <strain evidence="3 4">KCTC 23123</strain>
    </source>
</reference>
<evidence type="ECO:0000313" key="4">
    <source>
        <dbReference type="Proteomes" id="UP000298517"/>
    </source>
</evidence>
<evidence type="ECO:0000256" key="1">
    <source>
        <dbReference type="RuleBase" id="RU003513"/>
    </source>
</evidence>
<dbReference type="InterPro" id="IPR043148">
    <property type="entry name" value="TagF_C"/>
</dbReference>
<gene>
    <name evidence="3" type="ORF">E2488_01560</name>
</gene>
<accession>A0A4Y8AVJ6</accession>
<dbReference type="EMBL" id="SNQI01000001">
    <property type="protein sequence ID" value="TEW76563.1"/>
    <property type="molecule type" value="Genomic_DNA"/>
</dbReference>
<dbReference type="InterPro" id="IPR003331">
    <property type="entry name" value="UDP_GlcNAc_Epimerase_2_dom"/>
</dbReference>
<feature type="domain" description="UDP-N-acetylglucosamine 2-epimerase" evidence="2">
    <location>
        <begin position="119"/>
        <end position="311"/>
    </location>
</feature>
<name>A0A4Y8AVJ6_9FLAO</name>
<evidence type="ECO:0000259" key="2">
    <source>
        <dbReference type="Pfam" id="PF02350"/>
    </source>
</evidence>
<dbReference type="GO" id="GO:0016740">
    <property type="term" value="F:transferase activity"/>
    <property type="evidence" value="ECO:0007669"/>
    <property type="project" value="UniProtKB-KW"/>
</dbReference>
<evidence type="ECO:0000313" key="3">
    <source>
        <dbReference type="EMBL" id="TEW76563.1"/>
    </source>
</evidence>
<dbReference type="Proteomes" id="UP000298517">
    <property type="component" value="Unassembled WGS sequence"/>
</dbReference>
<sequence>MKFLIYISFEYGFPIVRPLQAEILKRGYQVAWYIENEASKKKLKSSEKLLKTVKEVLDFKPNAVLVASNEVPHFFPGIKVQLFHGFSVNKRSKDKGHFRIRGFFDLYCTQGPSTTTYFKALEKKHKHFKVVETGWSKVDVLFHVTKNVAVSKPTIFIASTFTERLSLAHNSEVFDELVKLIENEDWNWIVNLHPKMDITIVHKFQQLNSYRNVTYLPYLEDLEPLKQADVMFTDTSSIITEFIIQKKPVITFNNNLPNDCFINITTADDLKSSIEYALKRPEELMQKIEKFVLEEHPYFDGKSSKRVIDAVGNFIHNNELEKLKPKPLNLIRKYKMCKKLNYFKF</sequence>
<dbReference type="GO" id="GO:0016853">
    <property type="term" value="F:isomerase activity"/>
    <property type="evidence" value="ECO:0007669"/>
    <property type="project" value="UniProtKB-KW"/>
</dbReference>
<dbReference type="OrthoDB" id="1522454at2"/>
<dbReference type="PIRSF" id="PIRSF028458">
    <property type="entry name" value="UCP028458_glyceroPtfrase"/>
    <property type="match status" value="1"/>
</dbReference>
<dbReference type="AlphaFoldDB" id="A0A4Y8AVJ6"/>